<organism evidence="2 3">
    <name type="scientific">Candidatus Cryptobacteroides faecipullorum</name>
    <dbReference type="NCBI Taxonomy" id="2840764"/>
    <lineage>
        <taxon>Bacteria</taxon>
        <taxon>Pseudomonadati</taxon>
        <taxon>Bacteroidota</taxon>
        <taxon>Bacteroidia</taxon>
        <taxon>Bacteroidales</taxon>
        <taxon>Candidatus Cryptobacteroides</taxon>
    </lineage>
</organism>
<evidence type="ECO:0000313" key="2">
    <source>
        <dbReference type="EMBL" id="MBO8466734.1"/>
    </source>
</evidence>
<dbReference type="EMBL" id="JADIMH010000015">
    <property type="protein sequence ID" value="MBO8466734.1"/>
    <property type="molecule type" value="Genomic_DNA"/>
</dbReference>
<dbReference type="Gene3D" id="3.40.50.2020">
    <property type="match status" value="1"/>
</dbReference>
<protein>
    <submittedName>
        <fullName evidence="2">ComF family protein</fullName>
    </submittedName>
</protein>
<sequence>METPFCKPFASVMDLILPRTCIVCGRRLLVFEKHICTGCLADMPFTFNWTLRYNPMADKFNELIQNSLCRLLDKGETPAFRTPYSLAASLFFFNSEADYRKIPYSIKYRKDISSGLFFGHMLGERIAASEIFSDIDLIMPVPLFWTRRWKRGYNQAEIIARGIARPLHGCLRTDILFRRHHTATQTRLGVEEKSRNVTGAFGLRTCFPPETRHVLLVDDVFTTGATLHACYQAIRSAGRDIAVSIATLAMVSN</sequence>
<reference evidence="2" key="1">
    <citation type="submission" date="2020-10" db="EMBL/GenBank/DDBJ databases">
        <authorList>
            <person name="Gilroy R."/>
        </authorList>
    </citation>
    <scope>NUCLEOTIDE SEQUENCE</scope>
    <source>
        <strain evidence="2">B1-15692</strain>
    </source>
</reference>
<proteinExistence type="inferred from homology"/>
<dbReference type="AlphaFoldDB" id="A0A9D9I7Q8"/>
<dbReference type="InterPro" id="IPR029057">
    <property type="entry name" value="PRTase-like"/>
</dbReference>
<name>A0A9D9I7Q8_9BACT</name>
<comment type="caution">
    <text evidence="2">The sequence shown here is derived from an EMBL/GenBank/DDBJ whole genome shotgun (WGS) entry which is preliminary data.</text>
</comment>
<dbReference type="CDD" id="cd06223">
    <property type="entry name" value="PRTases_typeI"/>
    <property type="match status" value="1"/>
</dbReference>
<evidence type="ECO:0000313" key="3">
    <source>
        <dbReference type="Proteomes" id="UP000823660"/>
    </source>
</evidence>
<dbReference type="InterPro" id="IPR000836">
    <property type="entry name" value="PRTase_dom"/>
</dbReference>
<dbReference type="PANTHER" id="PTHR47505">
    <property type="entry name" value="DNA UTILIZATION PROTEIN YHGH"/>
    <property type="match status" value="1"/>
</dbReference>
<reference evidence="2" key="2">
    <citation type="journal article" date="2021" name="PeerJ">
        <title>Extensive microbial diversity within the chicken gut microbiome revealed by metagenomics and culture.</title>
        <authorList>
            <person name="Gilroy R."/>
            <person name="Ravi A."/>
            <person name="Getino M."/>
            <person name="Pursley I."/>
            <person name="Horton D.L."/>
            <person name="Alikhan N.F."/>
            <person name="Baker D."/>
            <person name="Gharbi K."/>
            <person name="Hall N."/>
            <person name="Watson M."/>
            <person name="Adriaenssens E.M."/>
            <person name="Foster-Nyarko E."/>
            <person name="Jarju S."/>
            <person name="Secka A."/>
            <person name="Antonio M."/>
            <person name="Oren A."/>
            <person name="Chaudhuri R.R."/>
            <person name="La Ragione R."/>
            <person name="Hildebrand F."/>
            <person name="Pallen M.J."/>
        </authorList>
    </citation>
    <scope>NUCLEOTIDE SEQUENCE</scope>
    <source>
        <strain evidence="2">B1-15692</strain>
    </source>
</reference>
<dbReference type="PANTHER" id="PTHR47505:SF1">
    <property type="entry name" value="DNA UTILIZATION PROTEIN YHGH"/>
    <property type="match status" value="1"/>
</dbReference>
<gene>
    <name evidence="2" type="ORF">IAB99_03095</name>
</gene>
<dbReference type="SUPFAM" id="SSF53271">
    <property type="entry name" value="PRTase-like"/>
    <property type="match status" value="1"/>
</dbReference>
<comment type="similarity">
    <text evidence="1">Belongs to the ComF/GntX family.</text>
</comment>
<evidence type="ECO:0000256" key="1">
    <source>
        <dbReference type="ARBA" id="ARBA00008007"/>
    </source>
</evidence>
<dbReference type="Proteomes" id="UP000823660">
    <property type="component" value="Unassembled WGS sequence"/>
</dbReference>
<accession>A0A9D9I7Q8</accession>
<dbReference type="InterPro" id="IPR051910">
    <property type="entry name" value="ComF/GntX_DNA_util-trans"/>
</dbReference>